<organism evidence="2 3">
    <name type="scientific">Tetragonisca angustula</name>
    <dbReference type="NCBI Taxonomy" id="166442"/>
    <lineage>
        <taxon>Eukaryota</taxon>
        <taxon>Metazoa</taxon>
        <taxon>Ecdysozoa</taxon>
        <taxon>Arthropoda</taxon>
        <taxon>Hexapoda</taxon>
        <taxon>Insecta</taxon>
        <taxon>Pterygota</taxon>
        <taxon>Neoptera</taxon>
        <taxon>Endopterygota</taxon>
        <taxon>Hymenoptera</taxon>
        <taxon>Apocrita</taxon>
        <taxon>Aculeata</taxon>
        <taxon>Apoidea</taxon>
        <taxon>Anthophila</taxon>
        <taxon>Apidae</taxon>
        <taxon>Tetragonisca</taxon>
    </lineage>
</organism>
<keyword evidence="3" id="KW-1185">Reference proteome</keyword>
<evidence type="ECO:0000313" key="3">
    <source>
        <dbReference type="Proteomes" id="UP001432146"/>
    </source>
</evidence>
<protein>
    <submittedName>
        <fullName evidence="2">Uncharacterized protein</fullName>
    </submittedName>
</protein>
<dbReference type="EMBL" id="JAWNGG020000069">
    <property type="protein sequence ID" value="KAK9303986.1"/>
    <property type="molecule type" value="Genomic_DNA"/>
</dbReference>
<comment type="caution">
    <text evidence="2">The sequence shown here is derived from an EMBL/GenBank/DDBJ whole genome shotgun (WGS) entry which is preliminary data.</text>
</comment>
<gene>
    <name evidence="2" type="ORF">QLX08_004486</name>
</gene>
<evidence type="ECO:0000313" key="2">
    <source>
        <dbReference type="EMBL" id="KAK9303986.1"/>
    </source>
</evidence>
<name>A0AAW1A4Q0_9HYME</name>
<sequence>MNFEMNTFARCCFLVGLLVLLFEIIETGNGYKLIRPYKYYQRRPWPRPRWHADHKSSKLYHSKRISPEDHYSRRPSYNRYRDDSNGRVENHPYTIVIQLPKEEDKHRDDSYGQRKRKFERISVPAYTAGSDYIEDEDEAESRVVNVDDRKVQIKMVKGESPKLHIKISRSDNEKTVEITDRTNKTGTDSPSLPKIHASFTRPVQQSTVYWTPARYFENLRQNRVLTP</sequence>
<evidence type="ECO:0000256" key="1">
    <source>
        <dbReference type="SAM" id="MobiDB-lite"/>
    </source>
</evidence>
<dbReference type="AlphaFoldDB" id="A0AAW1A4Q0"/>
<reference evidence="2 3" key="1">
    <citation type="submission" date="2024-05" db="EMBL/GenBank/DDBJ databases">
        <title>The nuclear and mitochondrial genome assemblies of Tetragonisca angustula (Apidae: Meliponini), a tiny yet remarkable pollinator in the Neotropics.</title>
        <authorList>
            <person name="Ferrari R."/>
            <person name="Ricardo P.C."/>
            <person name="Dias F.C."/>
            <person name="Araujo N.S."/>
            <person name="Soares D.O."/>
            <person name="Zhou Q.-S."/>
            <person name="Zhu C.-D."/>
            <person name="Coutinho L."/>
            <person name="Airas M.C."/>
            <person name="Batista T.M."/>
        </authorList>
    </citation>
    <scope>NUCLEOTIDE SEQUENCE [LARGE SCALE GENOMIC DNA]</scope>
    <source>
        <strain evidence="2">ASF017062</strain>
        <tissue evidence="2">Abdomen</tissue>
    </source>
</reference>
<proteinExistence type="predicted"/>
<dbReference type="Proteomes" id="UP001432146">
    <property type="component" value="Unassembled WGS sequence"/>
</dbReference>
<accession>A0AAW1A4Q0</accession>
<feature type="region of interest" description="Disordered" evidence="1">
    <location>
        <begin position="50"/>
        <end position="87"/>
    </location>
</feature>